<dbReference type="EMBL" id="VIAQ01000017">
    <property type="protein sequence ID" value="TQD24478.1"/>
    <property type="molecule type" value="Genomic_DNA"/>
</dbReference>
<evidence type="ECO:0000313" key="4">
    <source>
        <dbReference type="EMBL" id="TQD24478.1"/>
    </source>
</evidence>
<keyword evidence="5" id="KW-1185">Reference proteome</keyword>
<dbReference type="PANTHER" id="PTHR43637:SF1">
    <property type="entry name" value="UPF0273 PROTEIN TM_0370"/>
    <property type="match status" value="1"/>
</dbReference>
<dbReference type="InterPro" id="IPR014774">
    <property type="entry name" value="KaiC-like_dom"/>
</dbReference>
<keyword evidence="2" id="KW-0067">ATP-binding</keyword>
<dbReference type="OrthoDB" id="27015at2157"/>
<name>A0A7Z8P4H5_9EURY</name>
<dbReference type="InterPro" id="IPR010624">
    <property type="entry name" value="KaiC_dom"/>
</dbReference>
<sequence length="228" mass="25870">MDEMRSPSYITKLDDLLYGGLIKPSSILIAGSCGTGKTNLCMQSLFNAAREGEKCAYISLLSESEDKILRAMSSFSFFDKNFIGDKLKIFSISSDVVAKGDFAIFEYINENILKDKPSRVVIDTMNILEDIESTFDERPFHKSELRAFVHNLFREFDDHDILLMATGEIPAENLDLSIWSYIFDTVIVLDTVSEDDSTYRFLEIIKERGSDFISGKHKFSITKDGITF</sequence>
<dbReference type="Gene3D" id="3.40.50.300">
    <property type="entry name" value="P-loop containing nucleotide triphosphate hydrolases"/>
    <property type="match status" value="1"/>
</dbReference>
<protein>
    <recommendedName>
        <fullName evidence="3">KaiC domain-containing protein</fullName>
    </recommendedName>
</protein>
<organism evidence="4 5">
    <name type="scientific">Methanolobus vulcani</name>
    <dbReference type="NCBI Taxonomy" id="38026"/>
    <lineage>
        <taxon>Archaea</taxon>
        <taxon>Methanobacteriati</taxon>
        <taxon>Methanobacteriota</taxon>
        <taxon>Stenosarchaea group</taxon>
        <taxon>Methanomicrobia</taxon>
        <taxon>Methanosarcinales</taxon>
        <taxon>Methanosarcinaceae</taxon>
        <taxon>Methanolobus</taxon>
    </lineage>
</organism>
<dbReference type="PANTHER" id="PTHR43637">
    <property type="entry name" value="UPF0273 PROTEIN TM_0370"/>
    <property type="match status" value="1"/>
</dbReference>
<dbReference type="InterPro" id="IPR027417">
    <property type="entry name" value="P-loop_NTPase"/>
</dbReference>
<evidence type="ECO:0000256" key="2">
    <source>
        <dbReference type="ARBA" id="ARBA00022840"/>
    </source>
</evidence>
<dbReference type="Proteomes" id="UP000319335">
    <property type="component" value="Unassembled WGS sequence"/>
</dbReference>
<gene>
    <name evidence="4" type="ORF">FKV42_11145</name>
</gene>
<dbReference type="AlphaFoldDB" id="A0A7Z8P4H5"/>
<dbReference type="PROSITE" id="PS51146">
    <property type="entry name" value="KAIC"/>
    <property type="match status" value="1"/>
</dbReference>
<evidence type="ECO:0000313" key="5">
    <source>
        <dbReference type="Proteomes" id="UP000319335"/>
    </source>
</evidence>
<proteinExistence type="predicted"/>
<reference evidence="4 5" key="1">
    <citation type="submission" date="2019-06" db="EMBL/GenBank/DDBJ databases">
        <title>Draft genome sequence of Methanolobus vulcani B1d.</title>
        <authorList>
            <person name="Creighbaum A.J."/>
            <person name="Ticak T."/>
            <person name="Hariraju D."/>
            <person name="Arivett B.A."/>
            <person name="Ferguson D.J.Jr."/>
        </authorList>
    </citation>
    <scope>NUCLEOTIDE SEQUENCE [LARGE SCALE GENOMIC DNA]</scope>
    <source>
        <strain evidence="4 5">B1d</strain>
    </source>
</reference>
<evidence type="ECO:0000256" key="1">
    <source>
        <dbReference type="ARBA" id="ARBA00022741"/>
    </source>
</evidence>
<feature type="domain" description="KaiC" evidence="3">
    <location>
        <begin position="4"/>
        <end position="228"/>
    </location>
</feature>
<accession>A0A7Z8P4H5</accession>
<dbReference type="GO" id="GO:0005524">
    <property type="term" value="F:ATP binding"/>
    <property type="evidence" value="ECO:0007669"/>
    <property type="project" value="UniProtKB-KW"/>
</dbReference>
<keyword evidence="1" id="KW-0547">Nucleotide-binding</keyword>
<dbReference type="SUPFAM" id="SSF52540">
    <property type="entry name" value="P-loop containing nucleoside triphosphate hydrolases"/>
    <property type="match status" value="1"/>
</dbReference>
<comment type="caution">
    <text evidence="4">The sequence shown here is derived from an EMBL/GenBank/DDBJ whole genome shotgun (WGS) entry which is preliminary data.</text>
</comment>
<evidence type="ECO:0000259" key="3">
    <source>
        <dbReference type="PROSITE" id="PS51146"/>
    </source>
</evidence>
<dbReference type="RefSeq" id="WP_154810347.1">
    <property type="nucleotide sequence ID" value="NZ_VIAQ01000017.1"/>
</dbReference>
<dbReference type="Pfam" id="PF06745">
    <property type="entry name" value="ATPase"/>
    <property type="match status" value="1"/>
</dbReference>